<dbReference type="PANTHER" id="PTHR35395">
    <property type="entry name" value="DUF6536 DOMAIN-CONTAINING PROTEIN"/>
    <property type="match status" value="1"/>
</dbReference>
<dbReference type="Proteomes" id="UP000325395">
    <property type="component" value="Unassembled WGS sequence"/>
</dbReference>
<evidence type="ECO:0000259" key="2">
    <source>
        <dbReference type="Pfam" id="PF20163"/>
    </source>
</evidence>
<feature type="transmembrane region" description="Helical" evidence="1">
    <location>
        <begin position="581"/>
        <end position="603"/>
    </location>
</feature>
<sequence>MAGDININKAAIQPWTALPSSWRLQPKSKTSLDLPGAPCRDHQEGEEWIKGALFCTWGAGIILALNFIMAIVATGIGYSKPSNKGHFESIALYDGNCSLSSHWATGLHLVINVLSTLLLAASNYVMQCLGAPSRSDVDQAHKQRKWLDISTFSMRNFAIMDGRRKILWTLLLISSTPIHMIYNSVVFSSISTLDYVTVLIPEDLASSESLASSERLAGGENAADSFTQVVGTSPIHLQAEIFNGTFQNTSVQDCMDKYNAEFNTQLGTLIFTVDRRYFHNTSSLLGSIGDTVSSNTPIYTYLQSLGNNNGQSTAHKAINDGNVTVHGLHWAYRPWNFSMPDPLPESNTYNFTLNTTAFLYNSDKYSDTLNHDISVLTAYLTMYNPDQQSLGTFLATPSHWANSSWAANITFELDNRPVYPQTVYANTIGHVTQLPLSGCMTKGKDQRCQLFFSPPIAIAVIVSNVIKVVCMYLTARTSRKNILLTVGDALSSFLTSPDPTTEGQCLVSRADISCGQTSWTAMTIWSRLNQSKGYHQQESVGSTADIPLIDTLSRTNTPFMDCPKMLPDKKRWYQAASAKRWTATLGFLGGCVATSTFLLVLSLTSATNGSIPKAWTLGFGKASGQTMVQAPGISTAMISLVLLSNTPQMVLSILYFLCNSLMTCMLIADEYDDYATQRKPLRVSWPKGQQRSTYYLSLPYRYSAPLILFSVIMHWLLSQSIFFVNIQSYDVHDKLSTFRSSRGCGYSPISIFIGLLVSSVAILALLGLSCRRLKSRMPLATHFSAAISAACHPPPDDHDAALKPVMWGEVPRDMSDGPDGDRSTAYTGAGPVSLEVYAHCTFTSKEVVTPNPVRLYR</sequence>
<accession>A0ABQ6X217</accession>
<evidence type="ECO:0000313" key="4">
    <source>
        <dbReference type="Proteomes" id="UP000325395"/>
    </source>
</evidence>
<dbReference type="PANTHER" id="PTHR35395:SF1">
    <property type="entry name" value="DUF6536 DOMAIN-CONTAINING PROTEIN"/>
    <property type="match status" value="1"/>
</dbReference>
<proteinExistence type="predicted"/>
<keyword evidence="1" id="KW-0472">Membrane</keyword>
<evidence type="ECO:0000256" key="1">
    <source>
        <dbReference type="SAM" id="Phobius"/>
    </source>
</evidence>
<feature type="transmembrane region" description="Helical" evidence="1">
    <location>
        <begin position="165"/>
        <end position="182"/>
    </location>
</feature>
<dbReference type="InterPro" id="IPR046623">
    <property type="entry name" value="DUF6536"/>
</dbReference>
<feature type="transmembrane region" description="Helical" evidence="1">
    <location>
        <begin position="103"/>
        <end position="125"/>
    </location>
</feature>
<dbReference type="EMBL" id="ML735689">
    <property type="protein sequence ID" value="KAE8423352.1"/>
    <property type="molecule type" value="Genomic_DNA"/>
</dbReference>
<reference evidence="3 4" key="1">
    <citation type="submission" date="2019-04" db="EMBL/GenBank/DDBJ databases">
        <authorList>
            <consortium name="DOE Joint Genome Institute"/>
            <person name="Mondo S."/>
            <person name="Kjaerbolling I."/>
            <person name="Vesth T."/>
            <person name="Frisvad J.C."/>
            <person name="Nybo J.L."/>
            <person name="Theobald S."/>
            <person name="Kildgaard S."/>
            <person name="Isbrandt T."/>
            <person name="Kuo A."/>
            <person name="Sato A."/>
            <person name="Lyhne E.K."/>
            <person name="Kogle M.E."/>
            <person name="Wiebenga A."/>
            <person name="Kun R.S."/>
            <person name="Lubbers R.J."/>
            <person name="Makela M.R."/>
            <person name="Barry K."/>
            <person name="Chovatia M."/>
            <person name="Clum A."/>
            <person name="Daum C."/>
            <person name="Haridas S."/>
            <person name="He G."/>
            <person name="LaButti K."/>
            <person name="Lipzen A."/>
            <person name="Riley R."/>
            <person name="Salamov A."/>
            <person name="Simmons B.A."/>
            <person name="Magnuson J.K."/>
            <person name="Henrissat B."/>
            <person name="Mortensen U.H."/>
            <person name="Larsen T.O."/>
            <person name="Devries R.P."/>
            <person name="Grigoriev I.V."/>
            <person name="Machida M."/>
            <person name="Baker S.E."/>
            <person name="Andersen M.R."/>
            <person name="Cantor M.N."/>
            <person name="Hua S.X."/>
        </authorList>
    </citation>
    <scope>NUCLEOTIDE SEQUENCE [LARGE SCALE GENOMIC DNA]</scope>
    <source>
        <strain evidence="3 4">CBS 117616</strain>
    </source>
</reference>
<feature type="transmembrane region" description="Helical" evidence="1">
    <location>
        <begin position="746"/>
        <end position="768"/>
    </location>
</feature>
<gene>
    <name evidence="3" type="ORF">BDV36DRAFT_307744</name>
</gene>
<keyword evidence="4" id="KW-1185">Reference proteome</keyword>
<keyword evidence="1" id="KW-0812">Transmembrane</keyword>
<feature type="transmembrane region" description="Helical" evidence="1">
    <location>
        <begin position="456"/>
        <end position="475"/>
    </location>
</feature>
<dbReference type="Pfam" id="PF20163">
    <property type="entry name" value="DUF6536"/>
    <property type="match status" value="1"/>
</dbReference>
<organism evidence="3 4">
    <name type="scientific">Aspergillus pseudocaelatus</name>
    <dbReference type="NCBI Taxonomy" id="1825620"/>
    <lineage>
        <taxon>Eukaryota</taxon>
        <taxon>Fungi</taxon>
        <taxon>Dikarya</taxon>
        <taxon>Ascomycota</taxon>
        <taxon>Pezizomycotina</taxon>
        <taxon>Eurotiomycetes</taxon>
        <taxon>Eurotiomycetidae</taxon>
        <taxon>Eurotiales</taxon>
        <taxon>Aspergillaceae</taxon>
        <taxon>Aspergillus</taxon>
        <taxon>Aspergillus subgen. Circumdati</taxon>
    </lineage>
</organism>
<name>A0ABQ6X217_9EURO</name>
<feature type="transmembrane region" description="Helical" evidence="1">
    <location>
        <begin position="52"/>
        <end position="78"/>
    </location>
</feature>
<feature type="domain" description="DUF6536" evidence="2">
    <location>
        <begin position="48"/>
        <end position="204"/>
    </location>
</feature>
<keyword evidence="1" id="KW-1133">Transmembrane helix</keyword>
<evidence type="ECO:0000313" key="3">
    <source>
        <dbReference type="EMBL" id="KAE8423352.1"/>
    </source>
</evidence>
<protein>
    <recommendedName>
        <fullName evidence="2">DUF6536 domain-containing protein</fullName>
    </recommendedName>
</protein>
<feature type="transmembrane region" description="Helical" evidence="1">
    <location>
        <begin position="706"/>
        <end position="726"/>
    </location>
</feature>